<dbReference type="KEGG" id="vg:26643883"/>
<evidence type="ECO:0000313" key="1">
    <source>
        <dbReference type="EMBL" id="AEH03778.1"/>
    </source>
</evidence>
<evidence type="ECO:0000313" key="2">
    <source>
        <dbReference type="Proteomes" id="UP000008388"/>
    </source>
</evidence>
<dbReference type="GeneID" id="26643883"/>
<proteinExistence type="predicted"/>
<dbReference type="RefSeq" id="YP_009217434.1">
    <property type="nucleotide sequence ID" value="NC_028999.1"/>
</dbReference>
<keyword evidence="2" id="KW-1185">Reference proteome</keyword>
<accession>F8SJI8</accession>
<gene>
    <name evidence="1" type="primary">355</name>
</gene>
<organismHost>
    <name type="scientific">Pseudomonas aeruginosa</name>
    <dbReference type="NCBI Taxonomy" id="287"/>
</organismHost>
<reference evidence="1 2" key="1">
    <citation type="journal article" date="2011" name="Microbiology">
        <title>The Pseudomonas aeruginosa generalized transducing phage phiPA3 is a new member of the phiKZ-like group of 'jumbo' phages, and infects model laboratory strains and clinical isolates from cystic fibrosis patients.</title>
        <authorList>
            <person name="Monson R."/>
            <person name="Foulds I."/>
            <person name="Foweraker J."/>
            <person name="Welch M."/>
            <person name="Salmond G.P."/>
        </authorList>
    </citation>
    <scope>NUCLEOTIDE SEQUENCE [LARGE SCALE GENOMIC DNA]</scope>
</reference>
<protein>
    <submittedName>
        <fullName evidence="1">Uncharacterized protein 355</fullName>
    </submittedName>
</protein>
<dbReference type="EMBL" id="HQ630627">
    <property type="protein sequence ID" value="AEH03778.1"/>
    <property type="molecule type" value="Genomic_DNA"/>
</dbReference>
<sequence>MSIVVYDGENLLVDKITTATHDHYRKVDGKDVEYYSELDCKINFPKGADTFNNKLYGRTVSAYTLVGDTRDQHRVMFLLNSEVVIDLRCISDTAVAWPEIGVLSPETTHLFINEDGGLIEMTMEIDPDKGTYKVIDNIYHPESLAKVGPAVFGQPSAFLNSYNRHLLRRNFTALELMVFGMSRYPGLGRRFDHWHRPTGKLTKDILLSDRQRRHILNKIAKDSALVDLAPVKTLQELYTDEKLT</sequence>
<dbReference type="Proteomes" id="UP000008388">
    <property type="component" value="Segment"/>
</dbReference>
<name>F8SJI8_BPPA3</name>
<organism evidence="1 2">
    <name type="scientific">Pseudomonas phage PhiPA3</name>
    <name type="common">Pseudomonas aeruginosa phage PhiPA3</name>
    <dbReference type="NCBI Taxonomy" id="998086"/>
    <lineage>
        <taxon>Viruses</taxon>
        <taxon>Duplodnaviria</taxon>
        <taxon>Heunggongvirae</taxon>
        <taxon>Uroviricota</taxon>
        <taxon>Caudoviricetes</taxon>
        <taxon>Chimalliviridae</taxon>
        <taxon>Miltoncavirus</taxon>
        <taxon>Miltoncavirus PhiPA3</taxon>
    </lineage>
</organism>